<dbReference type="Proteomes" id="UP000475905">
    <property type="component" value="Unassembled WGS sequence"/>
</dbReference>
<comment type="caution">
    <text evidence="1">The sequence shown here is derived from an EMBL/GenBank/DDBJ whole genome shotgun (WGS) entry which is preliminary data.</text>
</comment>
<evidence type="ECO:0000313" key="1">
    <source>
        <dbReference type="EMBL" id="KAA5465544.1"/>
    </source>
</evidence>
<organism evidence="1 2">
    <name type="scientific">Bacteroides caccae</name>
    <dbReference type="NCBI Taxonomy" id="47678"/>
    <lineage>
        <taxon>Bacteria</taxon>
        <taxon>Pseudomonadati</taxon>
        <taxon>Bacteroidota</taxon>
        <taxon>Bacteroidia</taxon>
        <taxon>Bacteroidales</taxon>
        <taxon>Bacteroidaceae</taxon>
        <taxon>Bacteroides</taxon>
    </lineage>
</organism>
<name>A0A6L3KWR0_9BACE</name>
<reference evidence="1 2" key="1">
    <citation type="journal article" date="2019" name="Nat. Med.">
        <title>A library of human gut bacterial isolates paired with longitudinal multiomics data enables mechanistic microbiome research.</title>
        <authorList>
            <person name="Poyet M."/>
            <person name="Groussin M."/>
            <person name="Gibbons S.M."/>
            <person name="Avila-Pacheco J."/>
            <person name="Jiang X."/>
            <person name="Kearney S.M."/>
            <person name="Perrotta A.R."/>
            <person name="Berdy B."/>
            <person name="Zhao S."/>
            <person name="Lieberman T.D."/>
            <person name="Swanson P.K."/>
            <person name="Smith M."/>
            <person name="Roesemann S."/>
            <person name="Alexander J.E."/>
            <person name="Rich S.A."/>
            <person name="Livny J."/>
            <person name="Vlamakis H."/>
            <person name="Clish C."/>
            <person name="Bullock K."/>
            <person name="Deik A."/>
            <person name="Scott J."/>
            <person name="Pierce K.A."/>
            <person name="Xavier R.J."/>
            <person name="Alm E.J."/>
        </authorList>
    </citation>
    <scope>NUCLEOTIDE SEQUENCE [LARGE SCALE GENOMIC DNA]</scope>
    <source>
        <strain evidence="1 2">BIOML-A31</strain>
    </source>
</reference>
<accession>A0A6L3KWR0</accession>
<sequence length="25" mass="2893">PMDIPFAAINAMAIVKFSIRRHMMM</sequence>
<gene>
    <name evidence="1" type="ORF">F2Y36_03205</name>
</gene>
<protein>
    <submittedName>
        <fullName evidence="1">Transcriptional regulator</fullName>
    </submittedName>
</protein>
<evidence type="ECO:0000313" key="2">
    <source>
        <dbReference type="Proteomes" id="UP000475905"/>
    </source>
</evidence>
<proteinExistence type="predicted"/>
<dbReference type="EMBL" id="VVYP01000003">
    <property type="protein sequence ID" value="KAA5465544.1"/>
    <property type="molecule type" value="Genomic_DNA"/>
</dbReference>
<feature type="non-terminal residue" evidence="1">
    <location>
        <position position="1"/>
    </location>
</feature>
<dbReference type="AlphaFoldDB" id="A0A6L3KWR0"/>